<dbReference type="RefSeq" id="WP_208459242.1">
    <property type="nucleotide sequence ID" value="NZ_CADFGL010000010.1"/>
</dbReference>
<feature type="compositionally biased region" description="Pro residues" evidence="1">
    <location>
        <begin position="68"/>
        <end position="79"/>
    </location>
</feature>
<evidence type="ECO:0000256" key="1">
    <source>
        <dbReference type="SAM" id="MobiDB-lite"/>
    </source>
</evidence>
<dbReference type="EMBL" id="CADIKB010000028">
    <property type="protein sequence ID" value="CAB3720316.1"/>
    <property type="molecule type" value="Genomic_DNA"/>
</dbReference>
<feature type="compositionally biased region" description="Pro residues" evidence="1">
    <location>
        <begin position="117"/>
        <end position="127"/>
    </location>
</feature>
<gene>
    <name evidence="2" type="ORF">LMG22037_04710</name>
</gene>
<dbReference type="Proteomes" id="UP000494249">
    <property type="component" value="Unassembled WGS sequence"/>
</dbReference>
<organism evidence="2 3">
    <name type="scientific">Paraburkholderia phenoliruptrix</name>
    <dbReference type="NCBI Taxonomy" id="252970"/>
    <lineage>
        <taxon>Bacteria</taxon>
        <taxon>Pseudomonadati</taxon>
        <taxon>Pseudomonadota</taxon>
        <taxon>Betaproteobacteria</taxon>
        <taxon>Burkholderiales</taxon>
        <taxon>Burkholderiaceae</taxon>
        <taxon>Paraburkholderia</taxon>
    </lineage>
</organism>
<accession>A0A6J5BWW2</accession>
<feature type="compositionally biased region" description="Low complexity" evidence="1">
    <location>
        <begin position="128"/>
        <end position="141"/>
    </location>
</feature>
<reference evidence="2 3" key="1">
    <citation type="submission" date="2020-04" db="EMBL/GenBank/DDBJ databases">
        <authorList>
            <person name="De Canck E."/>
        </authorList>
    </citation>
    <scope>NUCLEOTIDE SEQUENCE [LARGE SCALE GENOMIC DNA]</scope>
    <source>
        <strain evidence="2 3">LMG 22037</strain>
    </source>
</reference>
<protein>
    <submittedName>
        <fullName evidence="2">Uncharacterized protein</fullName>
    </submittedName>
</protein>
<feature type="compositionally biased region" description="Pro residues" evidence="1">
    <location>
        <begin position="97"/>
        <end position="109"/>
    </location>
</feature>
<feature type="compositionally biased region" description="Pro residues" evidence="1">
    <location>
        <begin position="142"/>
        <end position="153"/>
    </location>
</feature>
<name>A0A6J5BWW2_9BURK</name>
<feature type="compositionally biased region" description="Low complexity" evidence="1">
    <location>
        <begin position="32"/>
        <end position="67"/>
    </location>
</feature>
<evidence type="ECO:0000313" key="2">
    <source>
        <dbReference type="EMBL" id="CAB3720316.1"/>
    </source>
</evidence>
<feature type="region of interest" description="Disordered" evidence="1">
    <location>
        <begin position="32"/>
        <end position="157"/>
    </location>
</feature>
<proteinExistence type="predicted"/>
<dbReference type="AlphaFoldDB" id="A0A6J5BWW2"/>
<feature type="region of interest" description="Disordered" evidence="1">
    <location>
        <begin position="455"/>
        <end position="501"/>
    </location>
</feature>
<evidence type="ECO:0000313" key="3">
    <source>
        <dbReference type="Proteomes" id="UP000494249"/>
    </source>
</evidence>
<feature type="region of interest" description="Disordered" evidence="1">
    <location>
        <begin position="211"/>
        <end position="239"/>
    </location>
</feature>
<sequence>MAGILGLPYYLQYQEQAQQQALQRQYAQMQMQQFQQQQQDRQRQQAALAAAGNALPQLLAGQQQPPQQISPPPQPPAPGQPSVSAQPAPQGGGMPLPAGPVPGQIPPIPQGGAKGAIPPPGLPPFKPMPTSASPAQAEPAAIPAPPSPQPQQPSGPLTLEGAVKVLKDQGLSGADLMMGLQQLTPILDSQAKAQAAQIQMRFEQEMKLQAVRDRHDSLEERRREADQRSEDRALDRADRAQARAESNALRAESIALRKQTIALANGDDARFSPDDLKFLAEQARAGDTSVYQNLGRGAQGAKNIIALRREVMRQEREAGGTGADVAAANAGFQGEKAAARTGATRAANIGMAVAEAQKTFPLVREASAALPRTQFVPANRAMQAAQTNTGDPRVVALGTALNTSVNAYARAISPTGVPTVSDKEHARELLSTASTPEQLDAVLTMMEKEMAAARQAPTEVQAQQKARISGRGEGAPAVGTVEGGYRFKGGDPSKQSNWEKM</sequence>
<feature type="compositionally biased region" description="Low complexity" evidence="1">
    <location>
        <begin position="80"/>
        <end position="89"/>
    </location>
</feature>